<dbReference type="EMBL" id="ML994621">
    <property type="protein sequence ID" value="KAF2189291.1"/>
    <property type="molecule type" value="Genomic_DNA"/>
</dbReference>
<sequence length="236" mass="26896">MDHGRSGMAGSDNTDLSDPYSIFSIVVYELLSLYNDSVWSLRNHICGVEATRPQDPNYPLLHEIARHAIHVSETLSVALESIKALQQQQQVFSTKHFQGHNRWDGTHNHFQFQLRFLHGLLLRSESNKARIQNEITLAFHTAAQRDSRIQVRIGEEAKTETMAMKAIAVVTMTFLPATFVASIFSMSFFHFDPAESGKESFIVSDGFWMYWALAAPLSIATLGLWIFWDRRLGKKH</sequence>
<evidence type="ECO:0000256" key="4">
    <source>
        <dbReference type="ARBA" id="ARBA00023136"/>
    </source>
</evidence>
<evidence type="ECO:0000256" key="2">
    <source>
        <dbReference type="ARBA" id="ARBA00022692"/>
    </source>
</evidence>
<dbReference type="Proteomes" id="UP000800200">
    <property type="component" value="Unassembled WGS sequence"/>
</dbReference>
<feature type="transmembrane region" description="Helical" evidence="5">
    <location>
        <begin position="208"/>
        <end position="228"/>
    </location>
</feature>
<evidence type="ECO:0000313" key="7">
    <source>
        <dbReference type="Proteomes" id="UP000800200"/>
    </source>
</evidence>
<protein>
    <recommendedName>
        <fullName evidence="8">Cora-domain-containing protein</fullName>
    </recommendedName>
</protein>
<keyword evidence="4 5" id="KW-0472">Membrane</keyword>
<dbReference type="Gene3D" id="1.20.58.340">
    <property type="entry name" value="Magnesium transport protein CorA, transmembrane region"/>
    <property type="match status" value="1"/>
</dbReference>
<keyword evidence="2 5" id="KW-0812">Transmembrane</keyword>
<dbReference type="GO" id="GO:0016020">
    <property type="term" value="C:membrane"/>
    <property type="evidence" value="ECO:0007669"/>
    <property type="project" value="UniProtKB-SubCell"/>
</dbReference>
<evidence type="ECO:0000256" key="1">
    <source>
        <dbReference type="ARBA" id="ARBA00004141"/>
    </source>
</evidence>
<comment type="subcellular location">
    <subcellularLocation>
        <location evidence="1">Membrane</location>
        <topology evidence="1">Multi-pass membrane protein</topology>
    </subcellularLocation>
</comment>
<evidence type="ECO:0000313" key="6">
    <source>
        <dbReference type="EMBL" id="KAF2189291.1"/>
    </source>
</evidence>
<feature type="transmembrane region" description="Helical" evidence="5">
    <location>
        <begin position="166"/>
        <end position="188"/>
    </location>
</feature>
<gene>
    <name evidence="6" type="ORF">K469DRAFT_747989</name>
</gene>
<dbReference type="SUPFAM" id="SSF144083">
    <property type="entry name" value="Magnesium transport protein CorA, transmembrane region"/>
    <property type="match status" value="1"/>
</dbReference>
<evidence type="ECO:0000256" key="3">
    <source>
        <dbReference type="ARBA" id="ARBA00022989"/>
    </source>
</evidence>
<accession>A0A6A6EBR7</accession>
<evidence type="ECO:0008006" key="8">
    <source>
        <dbReference type="Google" id="ProtNLM"/>
    </source>
</evidence>
<reference evidence="6" key="1">
    <citation type="journal article" date="2020" name="Stud. Mycol.">
        <title>101 Dothideomycetes genomes: a test case for predicting lifestyles and emergence of pathogens.</title>
        <authorList>
            <person name="Haridas S."/>
            <person name="Albert R."/>
            <person name="Binder M."/>
            <person name="Bloem J."/>
            <person name="Labutti K."/>
            <person name="Salamov A."/>
            <person name="Andreopoulos B."/>
            <person name="Baker S."/>
            <person name="Barry K."/>
            <person name="Bills G."/>
            <person name="Bluhm B."/>
            <person name="Cannon C."/>
            <person name="Castanera R."/>
            <person name="Culley D."/>
            <person name="Daum C."/>
            <person name="Ezra D."/>
            <person name="Gonzalez J."/>
            <person name="Henrissat B."/>
            <person name="Kuo A."/>
            <person name="Liang C."/>
            <person name="Lipzen A."/>
            <person name="Lutzoni F."/>
            <person name="Magnuson J."/>
            <person name="Mondo S."/>
            <person name="Nolan M."/>
            <person name="Ohm R."/>
            <person name="Pangilinan J."/>
            <person name="Park H.-J."/>
            <person name="Ramirez L."/>
            <person name="Alfaro M."/>
            <person name="Sun H."/>
            <person name="Tritt A."/>
            <person name="Yoshinaga Y."/>
            <person name="Zwiers L.-H."/>
            <person name="Turgeon B."/>
            <person name="Goodwin S."/>
            <person name="Spatafora J."/>
            <person name="Crous P."/>
            <person name="Grigoriev I."/>
        </authorList>
    </citation>
    <scope>NUCLEOTIDE SEQUENCE</scope>
    <source>
        <strain evidence="6">CBS 207.26</strain>
    </source>
</reference>
<name>A0A6A6EBR7_9PEZI</name>
<dbReference type="InterPro" id="IPR045863">
    <property type="entry name" value="CorA_TM1_TM2"/>
</dbReference>
<evidence type="ECO:0000256" key="5">
    <source>
        <dbReference type="SAM" id="Phobius"/>
    </source>
</evidence>
<proteinExistence type="predicted"/>
<keyword evidence="3 5" id="KW-1133">Transmembrane helix</keyword>
<dbReference type="OrthoDB" id="1577640at2759"/>
<organism evidence="6 7">
    <name type="scientific">Zopfia rhizophila CBS 207.26</name>
    <dbReference type="NCBI Taxonomy" id="1314779"/>
    <lineage>
        <taxon>Eukaryota</taxon>
        <taxon>Fungi</taxon>
        <taxon>Dikarya</taxon>
        <taxon>Ascomycota</taxon>
        <taxon>Pezizomycotina</taxon>
        <taxon>Dothideomycetes</taxon>
        <taxon>Dothideomycetes incertae sedis</taxon>
        <taxon>Zopfiaceae</taxon>
        <taxon>Zopfia</taxon>
    </lineage>
</organism>
<keyword evidence="7" id="KW-1185">Reference proteome</keyword>
<dbReference type="AlphaFoldDB" id="A0A6A6EBR7"/>